<dbReference type="AlphaFoldDB" id="A0A375I970"/>
<protein>
    <submittedName>
        <fullName evidence="1">Uncharacterized protein</fullName>
    </submittedName>
</protein>
<gene>
    <name evidence="1" type="ORF">CT19425_30587</name>
</gene>
<name>A0A375I970_9BURK</name>
<proteinExistence type="predicted"/>
<reference evidence="1 2" key="1">
    <citation type="submission" date="2018-01" db="EMBL/GenBank/DDBJ databases">
        <authorList>
            <person name="Gaut B.S."/>
            <person name="Morton B.R."/>
            <person name="Clegg M.T."/>
            <person name="Duvall M.R."/>
        </authorList>
    </citation>
    <scope>NUCLEOTIDE SEQUENCE [LARGE SCALE GENOMIC DNA]</scope>
    <source>
        <strain evidence="1">Cupriavidus taiwanensis LMG 19425</strain>
    </source>
</reference>
<evidence type="ECO:0000313" key="2">
    <source>
        <dbReference type="Proteomes" id="UP000255505"/>
    </source>
</evidence>
<sequence length="129" mass="14608">MTWLAWLRLPPNKVSSRQMLQHINRVKMSRAFGLQEGIERLAHQNQLIKLARDGGQMTPYDLAKFEPQQRHATLTEIVVERAPRSLMKSSICTTASWAVFSTRRRKSTGGVSSGGKAINDKIRQYSKIG</sequence>
<organism evidence="1 2">
    <name type="scientific">Cupriavidus taiwanensis</name>
    <dbReference type="NCBI Taxonomy" id="164546"/>
    <lineage>
        <taxon>Bacteria</taxon>
        <taxon>Pseudomonadati</taxon>
        <taxon>Pseudomonadota</taxon>
        <taxon>Betaproteobacteria</taxon>
        <taxon>Burkholderiales</taxon>
        <taxon>Burkholderiaceae</taxon>
        <taxon>Cupriavidus</taxon>
    </lineage>
</organism>
<dbReference type="EMBL" id="LT991976">
    <property type="protein sequence ID" value="SPK71363.1"/>
    <property type="molecule type" value="Genomic_DNA"/>
</dbReference>
<dbReference type="Proteomes" id="UP000255505">
    <property type="component" value="Chromosome I"/>
</dbReference>
<accession>A0A375I970</accession>
<evidence type="ECO:0000313" key="1">
    <source>
        <dbReference type="EMBL" id="SPK71363.1"/>
    </source>
</evidence>
<dbReference type="RefSeq" id="WP_115661402.1">
    <property type="nucleotide sequence ID" value="NZ_LT991976.1"/>
</dbReference>